<comment type="subcellular location">
    <subcellularLocation>
        <location evidence="1">Cell membrane</location>
        <topology evidence="1">Multi-pass membrane protein</topology>
    </subcellularLocation>
</comment>
<dbReference type="Gene3D" id="1.20.1250.20">
    <property type="entry name" value="MFS general substrate transporter like domains"/>
    <property type="match status" value="2"/>
</dbReference>
<evidence type="ECO:0000256" key="2">
    <source>
        <dbReference type="ARBA" id="ARBA00022692"/>
    </source>
</evidence>
<accession>A0A6L5R541</accession>
<evidence type="ECO:0000256" key="5">
    <source>
        <dbReference type="SAM" id="MobiDB-lite"/>
    </source>
</evidence>
<name>A0A6L5R541_9MICO</name>
<evidence type="ECO:0000259" key="7">
    <source>
        <dbReference type="PROSITE" id="PS50850"/>
    </source>
</evidence>
<dbReference type="GO" id="GO:0022857">
    <property type="term" value="F:transmembrane transporter activity"/>
    <property type="evidence" value="ECO:0007669"/>
    <property type="project" value="InterPro"/>
</dbReference>
<feature type="transmembrane region" description="Helical" evidence="6">
    <location>
        <begin position="431"/>
        <end position="450"/>
    </location>
</feature>
<evidence type="ECO:0000313" key="9">
    <source>
        <dbReference type="Proteomes" id="UP000476511"/>
    </source>
</evidence>
<dbReference type="SUPFAM" id="SSF103473">
    <property type="entry name" value="MFS general substrate transporter"/>
    <property type="match status" value="1"/>
</dbReference>
<feature type="compositionally biased region" description="Polar residues" evidence="5">
    <location>
        <begin position="1"/>
        <end position="11"/>
    </location>
</feature>
<feature type="region of interest" description="Disordered" evidence="5">
    <location>
        <begin position="1"/>
        <end position="42"/>
    </location>
</feature>
<gene>
    <name evidence="8" type="ORF">GJR97_15945</name>
</gene>
<keyword evidence="9" id="KW-1185">Reference proteome</keyword>
<keyword evidence="3 6" id="KW-1133">Transmembrane helix</keyword>
<evidence type="ECO:0000256" key="1">
    <source>
        <dbReference type="ARBA" id="ARBA00004651"/>
    </source>
</evidence>
<feature type="transmembrane region" description="Helical" evidence="6">
    <location>
        <begin position="340"/>
        <end position="359"/>
    </location>
</feature>
<keyword evidence="4 6" id="KW-0472">Membrane</keyword>
<feature type="transmembrane region" description="Helical" evidence="6">
    <location>
        <begin position="403"/>
        <end position="425"/>
    </location>
</feature>
<organism evidence="8 9">
    <name type="scientific">Agromyces kandeliae</name>
    <dbReference type="NCBI Taxonomy" id="2666141"/>
    <lineage>
        <taxon>Bacteria</taxon>
        <taxon>Bacillati</taxon>
        <taxon>Actinomycetota</taxon>
        <taxon>Actinomycetes</taxon>
        <taxon>Micrococcales</taxon>
        <taxon>Microbacteriaceae</taxon>
        <taxon>Agromyces</taxon>
    </lineage>
</organism>
<evidence type="ECO:0000256" key="4">
    <source>
        <dbReference type="ARBA" id="ARBA00023136"/>
    </source>
</evidence>
<feature type="domain" description="Major facilitator superfamily (MFS) profile" evidence="7">
    <location>
        <begin position="58"/>
        <end position="454"/>
    </location>
</feature>
<evidence type="ECO:0000313" key="8">
    <source>
        <dbReference type="EMBL" id="MRX45206.1"/>
    </source>
</evidence>
<feature type="transmembrane region" description="Helical" evidence="6">
    <location>
        <begin position="309"/>
        <end position="328"/>
    </location>
</feature>
<dbReference type="InterPro" id="IPR005829">
    <property type="entry name" value="Sugar_transporter_CS"/>
</dbReference>
<feature type="transmembrane region" description="Helical" evidence="6">
    <location>
        <begin position="94"/>
        <end position="111"/>
    </location>
</feature>
<keyword evidence="2 6" id="KW-0812">Transmembrane</keyword>
<feature type="transmembrane region" description="Helical" evidence="6">
    <location>
        <begin position="156"/>
        <end position="178"/>
    </location>
</feature>
<reference evidence="8 9" key="1">
    <citation type="submission" date="2019-11" db="EMBL/GenBank/DDBJ databases">
        <title>Agromyces kandeliae sp. nov., isolated from mangrove soil.</title>
        <authorList>
            <person name="Wang R."/>
        </authorList>
    </citation>
    <scope>NUCLEOTIDE SEQUENCE [LARGE SCALE GENOMIC DNA]</scope>
    <source>
        <strain evidence="8 9">Q22</strain>
    </source>
</reference>
<dbReference type="PROSITE" id="PS50850">
    <property type="entry name" value="MFS"/>
    <property type="match status" value="1"/>
</dbReference>
<feature type="compositionally biased region" description="Low complexity" evidence="5">
    <location>
        <begin position="26"/>
        <end position="35"/>
    </location>
</feature>
<dbReference type="Pfam" id="PF13347">
    <property type="entry name" value="MFS_2"/>
    <property type="match status" value="1"/>
</dbReference>
<dbReference type="PROSITE" id="PS00216">
    <property type="entry name" value="SUGAR_TRANSPORT_1"/>
    <property type="match status" value="1"/>
</dbReference>
<dbReference type="EMBL" id="WKJD01000021">
    <property type="protein sequence ID" value="MRX45206.1"/>
    <property type="molecule type" value="Genomic_DNA"/>
</dbReference>
<comment type="caution">
    <text evidence="8">The sequence shown here is derived from an EMBL/GenBank/DDBJ whole genome shotgun (WGS) entry which is preliminary data.</text>
</comment>
<feature type="transmembrane region" description="Helical" evidence="6">
    <location>
        <begin position="190"/>
        <end position="211"/>
    </location>
</feature>
<dbReference type="PANTHER" id="PTHR23528">
    <property type="match status" value="1"/>
</dbReference>
<feature type="transmembrane region" description="Helical" evidence="6">
    <location>
        <begin position="132"/>
        <end position="150"/>
    </location>
</feature>
<feature type="transmembrane region" description="Helical" evidence="6">
    <location>
        <begin position="58"/>
        <end position="82"/>
    </location>
</feature>
<dbReference type="Proteomes" id="UP000476511">
    <property type="component" value="Unassembled WGS sequence"/>
</dbReference>
<protein>
    <submittedName>
        <fullName evidence="8">MFS transporter</fullName>
    </submittedName>
</protein>
<dbReference type="GO" id="GO:0005886">
    <property type="term" value="C:plasma membrane"/>
    <property type="evidence" value="ECO:0007669"/>
    <property type="project" value="UniProtKB-SubCell"/>
</dbReference>
<proteinExistence type="predicted"/>
<dbReference type="PANTHER" id="PTHR23528:SF1">
    <property type="entry name" value="MAJOR FACILITATOR SUPERFAMILY (MFS) PROFILE DOMAIN-CONTAINING PROTEIN"/>
    <property type="match status" value="1"/>
</dbReference>
<evidence type="ECO:0000256" key="6">
    <source>
        <dbReference type="SAM" id="Phobius"/>
    </source>
</evidence>
<dbReference type="InterPro" id="IPR020846">
    <property type="entry name" value="MFS_dom"/>
</dbReference>
<feature type="transmembrane region" description="Helical" evidence="6">
    <location>
        <begin position="365"/>
        <end position="391"/>
    </location>
</feature>
<feature type="transmembrane region" description="Helical" evidence="6">
    <location>
        <begin position="279"/>
        <end position="297"/>
    </location>
</feature>
<evidence type="ECO:0000256" key="3">
    <source>
        <dbReference type="ARBA" id="ARBA00022989"/>
    </source>
</evidence>
<feature type="transmembrane region" description="Helical" evidence="6">
    <location>
        <begin position="217"/>
        <end position="237"/>
    </location>
</feature>
<dbReference type="InterPro" id="IPR036259">
    <property type="entry name" value="MFS_trans_sf"/>
</dbReference>
<sequence>MATEYPNSQRQRSCDAIPGPPPPRPGSAVRPRSPAGGVTVSTPETMPVTRQVAASGSLLFSIWSSQFGISLVYGAVPGVLLALQIEDLAGDDKVAVLSIFTFLGAIAALLAQPLAGMLSDRTRTRWGSRTPYVLGGTIVVAPILFSMGFIESLAVLGVLYVASEFVLSASQGPLAAILPDRVPENRRGRFSAGLGLGIMLGSVGGTILGSVLADDLVVAYMVLSVLPLAFTATRLFIARDSDNRESAPTPASDSARWWRTFFVNPRTHPDFWWAVGSRTFVYTGFFIIQGYALYILSDYIGAGEAAVDYVGIAAAIAAVCISLTAVPAGLLSDRLGRRKVFVTVASIVMALGLLIPLAAPTVEGYLTMMVVVALAFGTFEAVDTALVTQVLPRSNSFAQDLGVTNVAAIAPQILAPALAGVIVIVTGSFAPLFPVAAVIVVIGGVVVFRVRGVR</sequence>
<dbReference type="AlphaFoldDB" id="A0A6L5R541"/>